<evidence type="ECO:0000256" key="3">
    <source>
        <dbReference type="ARBA" id="ARBA00023002"/>
    </source>
</evidence>
<dbReference type="Pfam" id="PF00106">
    <property type="entry name" value="adh_short"/>
    <property type="match status" value="1"/>
</dbReference>
<dbReference type="AlphaFoldDB" id="A0A8H4KJ48"/>
<dbReference type="PANTHER" id="PTHR24320:SF236">
    <property type="entry name" value="SHORT-CHAIN DEHYDROGENASE-RELATED"/>
    <property type="match status" value="1"/>
</dbReference>
<comment type="similarity">
    <text evidence="1">Belongs to the short-chain dehydrogenases/reductases (SDR) family.</text>
</comment>
<evidence type="ECO:0000313" key="4">
    <source>
        <dbReference type="EMBL" id="KAF4450174.1"/>
    </source>
</evidence>
<dbReference type="Gene3D" id="3.40.50.720">
    <property type="entry name" value="NAD(P)-binding Rossmann-like Domain"/>
    <property type="match status" value="1"/>
</dbReference>
<dbReference type="InterPro" id="IPR002347">
    <property type="entry name" value="SDR_fam"/>
</dbReference>
<comment type="caution">
    <text evidence="4">The sequence shown here is derived from an EMBL/GenBank/DDBJ whole genome shotgun (WGS) entry which is preliminary data.</text>
</comment>
<dbReference type="EMBL" id="JAADYS010003150">
    <property type="protein sequence ID" value="KAF4450174.1"/>
    <property type="molecule type" value="Genomic_DNA"/>
</dbReference>
<evidence type="ECO:0000256" key="1">
    <source>
        <dbReference type="ARBA" id="ARBA00006484"/>
    </source>
</evidence>
<keyword evidence="5" id="KW-1185">Reference proteome</keyword>
<proteinExistence type="inferred from homology"/>
<organism evidence="4 5">
    <name type="scientific">Fusarium albosuccineum</name>
    <dbReference type="NCBI Taxonomy" id="1237068"/>
    <lineage>
        <taxon>Eukaryota</taxon>
        <taxon>Fungi</taxon>
        <taxon>Dikarya</taxon>
        <taxon>Ascomycota</taxon>
        <taxon>Pezizomycotina</taxon>
        <taxon>Sordariomycetes</taxon>
        <taxon>Hypocreomycetidae</taxon>
        <taxon>Hypocreales</taxon>
        <taxon>Nectriaceae</taxon>
        <taxon>Fusarium</taxon>
        <taxon>Fusarium decemcellulare species complex</taxon>
    </lineage>
</organism>
<gene>
    <name evidence="4" type="ORF">FALBO_16530</name>
</gene>
<evidence type="ECO:0000313" key="5">
    <source>
        <dbReference type="Proteomes" id="UP000554235"/>
    </source>
</evidence>
<dbReference type="PANTHER" id="PTHR24320">
    <property type="entry name" value="RETINOL DEHYDROGENASE"/>
    <property type="match status" value="1"/>
</dbReference>
<dbReference type="Proteomes" id="UP000554235">
    <property type="component" value="Unassembled WGS sequence"/>
</dbReference>
<sequence length="328" mass="36069">MSSTINMMRQSFFAGSPKFTQKDLPDLQGKVIVVTGANSGVGKEITQMLYSRNAKVYMMARSETKNKAACEAIKAAVPKSSGELVCLPLDLADLPSVKVSASEFLRRESKLHVLFNNAGVGYPEYGSKTKQGYELQLGVNCIGSFALTEQLTPTLISTAKSSPPGTVRVVWASSTAAQATHTKNYIGRIEAINKESLFQQYCISKLGNYLHATEFAARHRVNGIISIPLNPGNLDSDFWRTQGSFFTWILRKTVLFPPVFGAYTNIFAGFSPQINLENSGTFVAPWGRIWNVSRDMVTASKTEAEGGTGTANNFWEWTEAQVKRHTKE</sequence>
<name>A0A8H4KJ48_9HYPO</name>
<dbReference type="PRINTS" id="PR00081">
    <property type="entry name" value="GDHRDH"/>
</dbReference>
<keyword evidence="2" id="KW-0521">NADP</keyword>
<dbReference type="GO" id="GO:0016491">
    <property type="term" value="F:oxidoreductase activity"/>
    <property type="evidence" value="ECO:0007669"/>
    <property type="project" value="UniProtKB-KW"/>
</dbReference>
<protein>
    <submittedName>
        <fullName evidence="4">Oxidoreductase short-chain dehydrogenase</fullName>
    </submittedName>
</protein>
<dbReference type="InterPro" id="IPR036291">
    <property type="entry name" value="NAD(P)-bd_dom_sf"/>
</dbReference>
<evidence type="ECO:0000256" key="2">
    <source>
        <dbReference type="ARBA" id="ARBA00022857"/>
    </source>
</evidence>
<dbReference type="OrthoDB" id="191139at2759"/>
<reference evidence="4 5" key="1">
    <citation type="submission" date="2020-01" db="EMBL/GenBank/DDBJ databases">
        <title>Identification and distribution of gene clusters putatively required for synthesis of sphingolipid metabolism inhibitors in phylogenetically diverse species of the filamentous fungus Fusarium.</title>
        <authorList>
            <person name="Kim H.-S."/>
            <person name="Busman M."/>
            <person name="Brown D.W."/>
            <person name="Divon H."/>
            <person name="Uhlig S."/>
            <person name="Proctor R.H."/>
        </authorList>
    </citation>
    <scope>NUCLEOTIDE SEQUENCE [LARGE SCALE GENOMIC DNA]</scope>
    <source>
        <strain evidence="4 5">NRRL 20459</strain>
    </source>
</reference>
<keyword evidence="3" id="KW-0560">Oxidoreductase</keyword>
<accession>A0A8H4KJ48</accession>
<dbReference type="SUPFAM" id="SSF51735">
    <property type="entry name" value="NAD(P)-binding Rossmann-fold domains"/>
    <property type="match status" value="1"/>
</dbReference>